<dbReference type="Pfam" id="PF00207">
    <property type="entry name" value="A2M"/>
    <property type="match status" value="1"/>
</dbReference>
<dbReference type="InterPro" id="IPR018081">
    <property type="entry name" value="Anaphylatoxin_comp_syst"/>
</dbReference>
<protein>
    <submittedName>
        <fullName evidence="8">Venom factor</fullName>
    </submittedName>
</protein>
<dbReference type="SMART" id="SM01360">
    <property type="entry name" value="A2M"/>
    <property type="match status" value="1"/>
</dbReference>
<dbReference type="Gene3D" id="1.50.10.20">
    <property type="match status" value="1"/>
</dbReference>
<dbReference type="Gene3D" id="2.60.40.690">
    <property type="entry name" value="Alpha-macroglobulin, receptor-binding domain"/>
    <property type="match status" value="2"/>
</dbReference>
<dbReference type="SMART" id="SM01419">
    <property type="entry name" value="Thiol-ester_cl"/>
    <property type="match status" value="1"/>
</dbReference>
<reference evidence="8" key="1">
    <citation type="journal article" date="2017" name="Toxicon">
        <title>Venom-gland transcriptomics and venom proteomics of the Hentz striped scorpion (Centruroides hentzi; Buthidae) reveal high toxin diversity in a harmless member of a lethal family.</title>
        <authorList>
            <person name="Ward M.J."/>
            <person name="Ellsworth S.A."/>
            <person name="Rokyta D.R."/>
        </authorList>
    </citation>
    <scope>NUCLEOTIDE SEQUENCE</scope>
    <source>
        <tissue evidence="8">Venom gland</tissue>
    </source>
</reference>
<feature type="signal peptide" evidence="5">
    <location>
        <begin position="1"/>
        <end position="19"/>
    </location>
</feature>
<accession>A0A2I9LPW9</accession>
<dbReference type="CDD" id="cd02896">
    <property type="entry name" value="complement_C3_C4_C5"/>
    <property type="match status" value="1"/>
</dbReference>
<proteinExistence type="predicted"/>
<dbReference type="Gene3D" id="2.60.120.1540">
    <property type="match status" value="1"/>
</dbReference>
<dbReference type="Gene3D" id="1.20.91.20">
    <property type="entry name" value="Anaphylotoxins (complement system)"/>
    <property type="match status" value="1"/>
</dbReference>
<dbReference type="InterPro" id="IPR001134">
    <property type="entry name" value="Netrin_domain"/>
</dbReference>
<dbReference type="Pfam" id="PF07677">
    <property type="entry name" value="A2M_recep"/>
    <property type="match status" value="1"/>
</dbReference>
<dbReference type="InterPro" id="IPR001599">
    <property type="entry name" value="Macroglobln_a2"/>
</dbReference>
<dbReference type="SUPFAM" id="SSF48239">
    <property type="entry name" value="Terpenoid cyclases/Protein prenyltransferases"/>
    <property type="match status" value="1"/>
</dbReference>
<dbReference type="PANTHER" id="PTHR11412">
    <property type="entry name" value="MACROGLOBULIN / COMPLEMENT"/>
    <property type="match status" value="1"/>
</dbReference>
<dbReference type="InterPro" id="IPR011625">
    <property type="entry name" value="A2M_N_BRD"/>
</dbReference>
<dbReference type="Pfam" id="PF07703">
    <property type="entry name" value="A2M_BRD"/>
    <property type="match status" value="1"/>
</dbReference>
<evidence type="ECO:0000256" key="1">
    <source>
        <dbReference type="ARBA" id="ARBA00004613"/>
    </source>
</evidence>
<dbReference type="InterPro" id="IPR019742">
    <property type="entry name" value="MacrogloblnA2_CS"/>
</dbReference>
<dbReference type="EMBL" id="GFWZ01000446">
    <property type="protein sequence ID" value="MBW20436.1"/>
    <property type="molecule type" value="Transcribed_RNA"/>
</dbReference>
<dbReference type="InterPro" id="IPR008993">
    <property type="entry name" value="TIMP-like_OB-fold"/>
</dbReference>
<dbReference type="InterPro" id="IPR002890">
    <property type="entry name" value="MG2"/>
</dbReference>
<dbReference type="PROSITE" id="PS01178">
    <property type="entry name" value="ANAPHYLATOXIN_2"/>
    <property type="match status" value="1"/>
</dbReference>
<evidence type="ECO:0000256" key="2">
    <source>
        <dbReference type="ARBA" id="ARBA00022525"/>
    </source>
</evidence>
<dbReference type="PANTHER" id="PTHR11412:SF166">
    <property type="entry name" value="NTR DOMAIN-CONTAINING PROTEIN"/>
    <property type="match status" value="1"/>
</dbReference>
<dbReference type="SUPFAM" id="SSF50242">
    <property type="entry name" value="TIMP-like"/>
    <property type="match status" value="1"/>
</dbReference>
<feature type="chain" id="PRO_5014377384" evidence="5">
    <location>
        <begin position="20"/>
        <end position="1773"/>
    </location>
</feature>
<keyword evidence="2" id="KW-0964">Secreted</keyword>
<name>A0A2I9LPW9_9SCOR</name>
<dbReference type="Pfam" id="PF17790">
    <property type="entry name" value="MG1"/>
    <property type="match status" value="1"/>
</dbReference>
<dbReference type="InterPro" id="IPR018933">
    <property type="entry name" value="Netrin_module_non-TIMP"/>
</dbReference>
<dbReference type="Gene3D" id="2.20.130.20">
    <property type="match status" value="1"/>
</dbReference>
<comment type="subcellular location">
    <subcellularLocation>
        <location evidence="1">Secreted</location>
    </subcellularLocation>
</comment>
<dbReference type="SMART" id="SM01361">
    <property type="entry name" value="A2M_recep"/>
    <property type="match status" value="1"/>
</dbReference>
<dbReference type="InterPro" id="IPR000020">
    <property type="entry name" value="Anaphylatoxin/fibulin"/>
</dbReference>
<dbReference type="InterPro" id="IPR041425">
    <property type="entry name" value="C3/4/5_MG1"/>
</dbReference>
<dbReference type="Gene3D" id="2.40.50.120">
    <property type="match status" value="1"/>
</dbReference>
<dbReference type="InterPro" id="IPR011626">
    <property type="entry name" value="Alpha-macroglobulin_TED"/>
</dbReference>
<dbReference type="SMART" id="SM01359">
    <property type="entry name" value="A2M_N_2"/>
    <property type="match status" value="1"/>
</dbReference>
<dbReference type="Gene3D" id="2.60.40.10">
    <property type="entry name" value="Immunoglobulins"/>
    <property type="match status" value="2"/>
</dbReference>
<dbReference type="Gene3D" id="6.20.50.160">
    <property type="match status" value="1"/>
</dbReference>
<feature type="domain" description="NTR" evidence="7">
    <location>
        <begin position="1616"/>
        <end position="1771"/>
    </location>
</feature>
<dbReference type="InterPro" id="IPR036595">
    <property type="entry name" value="A-macroglobulin_rcpt-bd_sf"/>
</dbReference>
<dbReference type="GO" id="GO:0004866">
    <property type="term" value="F:endopeptidase inhibitor activity"/>
    <property type="evidence" value="ECO:0007669"/>
    <property type="project" value="InterPro"/>
</dbReference>
<evidence type="ECO:0000256" key="3">
    <source>
        <dbReference type="ARBA" id="ARBA00022966"/>
    </source>
</evidence>
<evidence type="ECO:0000313" key="8">
    <source>
        <dbReference type="EMBL" id="MBW20436.1"/>
    </source>
</evidence>
<dbReference type="PROSITE" id="PS50189">
    <property type="entry name" value="NTR"/>
    <property type="match status" value="1"/>
</dbReference>
<evidence type="ECO:0000256" key="5">
    <source>
        <dbReference type="SAM" id="SignalP"/>
    </source>
</evidence>
<organism evidence="8">
    <name type="scientific">Centruroides hentzi</name>
    <dbReference type="NCBI Taxonomy" id="88313"/>
    <lineage>
        <taxon>Eukaryota</taxon>
        <taxon>Metazoa</taxon>
        <taxon>Ecdysozoa</taxon>
        <taxon>Arthropoda</taxon>
        <taxon>Chelicerata</taxon>
        <taxon>Arachnida</taxon>
        <taxon>Scorpiones</taxon>
        <taxon>Buthida</taxon>
        <taxon>Buthoidea</taxon>
        <taxon>Buthidae</taxon>
        <taxon>Centruroides</taxon>
    </lineage>
</organism>
<dbReference type="Pfam" id="PF07678">
    <property type="entry name" value="TED_complement"/>
    <property type="match status" value="1"/>
</dbReference>
<dbReference type="SMART" id="SM00643">
    <property type="entry name" value="C345C"/>
    <property type="match status" value="1"/>
</dbReference>
<dbReference type="GO" id="GO:0005615">
    <property type="term" value="C:extracellular space"/>
    <property type="evidence" value="ECO:0007669"/>
    <property type="project" value="InterPro"/>
</dbReference>
<keyword evidence="4" id="KW-1015">Disulfide bond</keyword>
<dbReference type="SUPFAM" id="SSF49410">
    <property type="entry name" value="Alpha-macroglobulin receptor domain"/>
    <property type="match status" value="1"/>
</dbReference>
<dbReference type="InterPro" id="IPR013783">
    <property type="entry name" value="Ig-like_fold"/>
</dbReference>
<evidence type="ECO:0000259" key="7">
    <source>
        <dbReference type="PROSITE" id="PS50189"/>
    </source>
</evidence>
<dbReference type="InterPro" id="IPR041555">
    <property type="entry name" value="MG3"/>
</dbReference>
<dbReference type="Pfam" id="PF01835">
    <property type="entry name" value="MG2"/>
    <property type="match status" value="1"/>
</dbReference>
<dbReference type="InterPro" id="IPR050473">
    <property type="entry name" value="A2M/Complement_sys"/>
</dbReference>
<dbReference type="Gene3D" id="2.60.40.1930">
    <property type="match status" value="3"/>
</dbReference>
<dbReference type="InterPro" id="IPR009048">
    <property type="entry name" value="A-macroglobulin_rcpt-bd"/>
</dbReference>
<dbReference type="InterPro" id="IPR040839">
    <property type="entry name" value="MG4"/>
</dbReference>
<sequence>MFAIWKLSLFLCYFTVINARKIFIATPNTLHLDTDEKIAIVAHGVENNEQLEVYLQDYPSKLKVISSSKVTVTNGRPVFVNIRFTANDLPDLDLIDAKNKAFVILIVKGNNFNEEFKLPVDYNAGFVFLQTDKPIYNPQQDVHIRVIPLNERLLPKNTDVRIKIKNPQNVSVYENTYSEPWKIHSVHFPTINFKFPPYSLLGEWAVEAFYGYNFQQNTSITFQLEEYVLPTFTVELETPNVILPQHETVDIAVKAEYVYGKKVDGSAIFKISIKNEMGIIEIGLTKTKEVDQGESRLSFNLDEIMKHPQINKFPQGSKLIVEVSVVDVATGNKEIAVDDHCEFAKSPYLISFKNSLKDFKPGLISAIMADITYVNGRPAANVPTYISVKDPNNNLIEVAKPKYTSDENGHTLFHINTPFGPDFFTVTVTTNDTRYKPDQQFSAKHVLLKSVSKGYIAISRTEGTRKVKVGDKFTATIFTVPPEKFENLFFLVMAQGKIVHISTVPKGQLLQRQLEFPVTADMSPVLRVIVFSLHENELVADSLRVLVENQCSRFSEVEIKTDFRTTEPGHNGKFILEGEPDTKVGILAVDSAVYALRNKDKLTKEKLFKTLASRDLGCGPGGGRNSEAVLSNAGLVIFGNFVTENKDKTAFRCEERIRRKREAVQDMVDSHDDDEQKKCCFMGTLPDKHKRSCEERAELLKIHVKENEENNTCIEIYLKCCLKLAPQLLASTDESNKELHPSDLSRANGAVPDGLEFVDEADEADFERTLVRRDFRETWLFKDYIIGPDRTTEVTTSLPHSITTWVIQAISLSDQWGMCISEPKEIVSFKNVFIHLNIPYSVVRNEQVEIQATIFNYNSQTIPVTVYMYGVENLCTGVQAGEKSERKKIWIDGNSAGNVGFPVVPLKDQKFPIHMVALSPVGSDVIIKELNVVAEGAIKEEDVVIVLDPTNQQRRKRRNVETETYKDTIDDSQKLQVTAVKLLPSEKYVPGTESCVVSAIGTEYGPTVETVVHNPENLIRMPVGCGEQNLMYMGPTLYTLRFLKVKGDVTPEREGKIYNFIREGYNRQLTYRKTDGSYGAWIQTPSSTWLTAFTMKVFCQANKFIFVDENVICSGIKWLISLQKDDGAFEDAHPVYHYDMTGGVKGRVSMTAFVLIALQECSSCESEELNVARLKAELFLEVSFPTINDPYVMAVVAYALSQSSSDLKHEANEKLKKMSIFDEDLNQRHWKENTRSHSIEVAAYALLTQLVLNDLSYSLPIVNWLNTQRLNGGSFPSTQDTVIALQALSQYSMQSQSPDLSLICNITSSNDRNLAKTLEFKNDNALVLQQFEVNKVGGTLFFRTAGNGVGSLAVKLRYNVPVPVEKLCKFEIIVNVSEAKEKHRPPKINQDIELDVFNDFNEAVNDIGINKKDLNVKAFKQFEIDLEIKGKVVRRRRNAKDGDADYEDRGRAGEIAAPDYADYEDRDRVGDIAAPDDVERSNSKVMLEVKICTRYLSDKDSEMTIIDAGIFSGFRPVKEDLDDLVNDTSNPIDRYEIAGRGIIFYLHHVSHSIPICLKFRIRRDYIVGNVQASVIKVYDYYNNDDSCTKFYSPDSNSPLLRTICEDSVCQCAEGGCPLQKPFSEVSQIIAVPKQRQRLMWMACEEHDYVWLGKINKLRAENGFLYIDFVVSAVLKAGIEPKEDIEGSHRELMMRDACKKSHLFIEQEYLIMGRDGARYENKITKELSYRYLVDKTTKMQRYMPLNQIKEAEEKKLQKAMMWLKKELTKSGCSL</sequence>
<dbReference type="PROSITE" id="PS00477">
    <property type="entry name" value="ALPHA_2_MACROGLOBULIN"/>
    <property type="match status" value="1"/>
</dbReference>
<keyword evidence="5" id="KW-0732">Signal</keyword>
<evidence type="ECO:0000256" key="4">
    <source>
        <dbReference type="ARBA" id="ARBA00023157"/>
    </source>
</evidence>
<dbReference type="Pfam" id="PF17789">
    <property type="entry name" value="MG4"/>
    <property type="match status" value="1"/>
</dbReference>
<dbReference type="InterPro" id="IPR008930">
    <property type="entry name" value="Terpenoid_cyclase/PrenylTrfase"/>
</dbReference>
<keyword evidence="3" id="KW-0882">Thioester bond</keyword>
<dbReference type="Pfam" id="PF17791">
    <property type="entry name" value="MG3"/>
    <property type="match status" value="1"/>
</dbReference>
<evidence type="ECO:0000259" key="6">
    <source>
        <dbReference type="PROSITE" id="PS01178"/>
    </source>
</evidence>
<feature type="domain" description="Anaphylatoxin-like" evidence="6">
    <location>
        <begin position="679"/>
        <end position="721"/>
    </location>
</feature>
<dbReference type="Pfam" id="PF01759">
    <property type="entry name" value="NTR"/>
    <property type="match status" value="1"/>
</dbReference>
<dbReference type="InterPro" id="IPR047565">
    <property type="entry name" value="Alpha-macroglob_thiol-ester_cl"/>
</dbReference>
<dbReference type="Gene3D" id="2.60.40.1940">
    <property type="match status" value="1"/>
</dbReference>
<dbReference type="SUPFAM" id="SSF47686">
    <property type="entry name" value="Anaphylotoxins (complement system)"/>
    <property type="match status" value="1"/>
</dbReference>